<name>A0A848NUW0_9RALS</name>
<protein>
    <submittedName>
        <fullName evidence="2">Uncharacterized protein</fullName>
    </submittedName>
</protein>
<dbReference type="EMBL" id="JABBZM010000002">
    <property type="protein sequence ID" value="NMV36957.1"/>
    <property type="molecule type" value="Genomic_DNA"/>
</dbReference>
<accession>A0A848NUW0</accession>
<organism evidence="2 3">
    <name type="scientific">Ralstonia insidiosa</name>
    <dbReference type="NCBI Taxonomy" id="190721"/>
    <lineage>
        <taxon>Bacteria</taxon>
        <taxon>Pseudomonadati</taxon>
        <taxon>Pseudomonadota</taxon>
        <taxon>Betaproteobacteria</taxon>
        <taxon>Burkholderiales</taxon>
        <taxon>Burkholderiaceae</taxon>
        <taxon>Ralstonia</taxon>
    </lineage>
</organism>
<comment type="caution">
    <text evidence="2">The sequence shown here is derived from an EMBL/GenBank/DDBJ whole genome shotgun (WGS) entry which is preliminary data.</text>
</comment>
<reference evidence="2 3" key="1">
    <citation type="submission" date="2020-04" db="EMBL/GenBank/DDBJ databases">
        <title>Ralstonia insidiosa genome sequencing and assembly.</title>
        <authorList>
            <person name="Martins R.C.R."/>
            <person name="Perdigao-Neto L.V."/>
            <person name="Levin A.S.S."/>
            <person name="Costa S.F."/>
        </authorList>
    </citation>
    <scope>NUCLEOTIDE SEQUENCE [LARGE SCALE GENOMIC DNA]</scope>
    <source>
        <strain evidence="2 3">5047</strain>
    </source>
</reference>
<dbReference type="RefSeq" id="WP_169339238.1">
    <property type="nucleotide sequence ID" value="NZ_JABBZM010000002.1"/>
</dbReference>
<dbReference type="AlphaFoldDB" id="A0A848NUW0"/>
<dbReference type="Proteomes" id="UP000575469">
    <property type="component" value="Unassembled WGS sequence"/>
</dbReference>
<evidence type="ECO:0000313" key="3">
    <source>
        <dbReference type="Proteomes" id="UP000575469"/>
    </source>
</evidence>
<evidence type="ECO:0000256" key="1">
    <source>
        <dbReference type="SAM" id="MobiDB-lite"/>
    </source>
</evidence>
<sequence length="214" mass="23558">MKMFEIEQKLVKVRSVTNVAEFKGEKRDHACSVKFEYQTDNMVLDVLEPGLRKAFYEKDNGKTQTNDAGQDEMSLPRQDVDLTQRKLPLVNMPLKLTKELAGYKLTYHCGASEASEIRLAEVELSDFAVNLQPGGTVTVVFNAYSKPGADVQGRIDHMAQTEVEISLIAPDEKQQELAGTSTKGAKKTAAEKKGGSDDPFAGSDLAQDDTRIEA</sequence>
<evidence type="ECO:0000313" key="2">
    <source>
        <dbReference type="EMBL" id="NMV36957.1"/>
    </source>
</evidence>
<proteinExistence type="predicted"/>
<gene>
    <name evidence="2" type="ORF">HGR00_03425</name>
</gene>
<feature type="region of interest" description="Disordered" evidence="1">
    <location>
        <begin position="169"/>
        <end position="214"/>
    </location>
</feature>